<dbReference type="GO" id="GO:0003688">
    <property type="term" value="F:DNA replication origin binding"/>
    <property type="evidence" value="ECO:0007669"/>
    <property type="project" value="TreeGrafter"/>
</dbReference>
<gene>
    <name evidence="3" type="ORF">GBAR_LOCUS2552</name>
</gene>
<keyword evidence="4" id="KW-1185">Reference proteome</keyword>
<comment type="caution">
    <text evidence="3">The sequence shown here is derived from an EMBL/GenBank/DDBJ whole genome shotgun (WGS) entry which is preliminary data.</text>
</comment>
<accession>A0AA35R0N6</accession>
<dbReference type="AlphaFoldDB" id="A0AA35R0N6"/>
<dbReference type="InterPro" id="IPR013317">
    <property type="entry name" value="DnaA_dom"/>
</dbReference>
<dbReference type="PRINTS" id="PR00051">
    <property type="entry name" value="DNAA"/>
</dbReference>
<dbReference type="Gene3D" id="3.40.50.300">
    <property type="entry name" value="P-loop containing nucleotide triphosphate hydrolases"/>
    <property type="match status" value="1"/>
</dbReference>
<dbReference type="Gene3D" id="3.30.300.180">
    <property type="match status" value="1"/>
</dbReference>
<evidence type="ECO:0000313" key="3">
    <source>
        <dbReference type="EMBL" id="CAI7998864.1"/>
    </source>
</evidence>
<evidence type="ECO:0000259" key="1">
    <source>
        <dbReference type="Pfam" id="PF00308"/>
    </source>
</evidence>
<reference evidence="3" key="1">
    <citation type="submission" date="2023-03" db="EMBL/GenBank/DDBJ databases">
        <authorList>
            <person name="Steffen K."/>
            <person name="Cardenas P."/>
        </authorList>
    </citation>
    <scope>NUCLEOTIDE SEQUENCE</scope>
</reference>
<dbReference type="GO" id="GO:0005886">
    <property type="term" value="C:plasma membrane"/>
    <property type="evidence" value="ECO:0007669"/>
    <property type="project" value="TreeGrafter"/>
</dbReference>
<feature type="domain" description="Chromosomal replication initiator protein DnaA ATPAse" evidence="1">
    <location>
        <begin position="126"/>
        <end position="255"/>
    </location>
</feature>
<proteinExistence type="predicted"/>
<dbReference type="SUPFAM" id="SSF52540">
    <property type="entry name" value="P-loop containing nucleoside triphosphate hydrolases"/>
    <property type="match status" value="1"/>
</dbReference>
<dbReference type="PANTHER" id="PTHR30050:SF2">
    <property type="entry name" value="CHROMOSOMAL REPLICATION INITIATOR PROTEIN DNAA"/>
    <property type="match status" value="1"/>
</dbReference>
<feature type="domain" description="DnaA N-terminal" evidence="2">
    <location>
        <begin position="3"/>
        <end position="61"/>
    </location>
</feature>
<dbReference type="InterPro" id="IPR027417">
    <property type="entry name" value="P-loop_NTPase"/>
</dbReference>
<dbReference type="Proteomes" id="UP001174909">
    <property type="component" value="Unassembled WGS sequence"/>
</dbReference>
<dbReference type="InterPro" id="IPR038454">
    <property type="entry name" value="DnaA_N_sf"/>
</dbReference>
<name>A0AA35R0N6_GEOBA</name>
<dbReference type="Pfam" id="PF00308">
    <property type="entry name" value="Bac_DnaA"/>
    <property type="match status" value="1"/>
</dbReference>
<dbReference type="InterPro" id="IPR020591">
    <property type="entry name" value="Chromosome_initiator_DnaA-like"/>
</dbReference>
<protein>
    <submittedName>
        <fullName evidence="3">Chromosomal replication initiator protein DnaA</fullName>
    </submittedName>
</protein>
<organism evidence="3 4">
    <name type="scientific">Geodia barretti</name>
    <name type="common">Barrett's horny sponge</name>
    <dbReference type="NCBI Taxonomy" id="519541"/>
    <lineage>
        <taxon>Eukaryota</taxon>
        <taxon>Metazoa</taxon>
        <taxon>Porifera</taxon>
        <taxon>Demospongiae</taxon>
        <taxon>Heteroscleromorpha</taxon>
        <taxon>Tetractinellida</taxon>
        <taxon>Astrophorina</taxon>
        <taxon>Geodiidae</taxon>
        <taxon>Geodia</taxon>
    </lineage>
</organism>
<dbReference type="Pfam" id="PF11638">
    <property type="entry name" value="DnaA_N"/>
    <property type="match status" value="1"/>
</dbReference>
<dbReference type="EMBL" id="CASHTH010000353">
    <property type="protein sequence ID" value="CAI7998864.1"/>
    <property type="molecule type" value="Genomic_DNA"/>
</dbReference>
<dbReference type="InterPro" id="IPR024633">
    <property type="entry name" value="DnaA_N_dom"/>
</dbReference>
<dbReference type="PANTHER" id="PTHR30050">
    <property type="entry name" value="CHROMOSOMAL REPLICATION INITIATOR PROTEIN DNAA"/>
    <property type="match status" value="1"/>
</dbReference>
<dbReference type="CDD" id="cd00009">
    <property type="entry name" value="AAA"/>
    <property type="match status" value="1"/>
</dbReference>
<evidence type="ECO:0000313" key="4">
    <source>
        <dbReference type="Proteomes" id="UP001174909"/>
    </source>
</evidence>
<evidence type="ECO:0000259" key="2">
    <source>
        <dbReference type="Pfam" id="PF11638"/>
    </source>
</evidence>
<dbReference type="GO" id="GO:0006270">
    <property type="term" value="P:DNA replication initiation"/>
    <property type="evidence" value="ECO:0007669"/>
    <property type="project" value="TreeGrafter"/>
</dbReference>
<sequence length="262" mass="29362">MQKRWKTVLGLVEIQIGNQADFDAYLANTQATSFADGVLHVTVKNGFIAAWIRQRVMRSLRRFTAQVFDQEIKIELETMAYTSSDVLVREGLAGDYTQWADVRLQQQHALMARDNARSFPTIPGSTFERFESSDCNTQAMNASQKVVENPGTEFNPLTITAETGQGKTHLLNAIANQMRRENLNVVCLTGEEFVDSYVKSSRAGNVDAVRDRYRGVDALLVDGIERLIGKAKTQSFFLNVVEHLISNQKQLVFTFNSSLSDA</sequence>